<keyword evidence="5" id="KW-0804">Transcription</keyword>
<feature type="compositionally biased region" description="Polar residues" evidence="7">
    <location>
        <begin position="94"/>
        <end position="105"/>
    </location>
</feature>
<evidence type="ECO:0000256" key="5">
    <source>
        <dbReference type="ARBA" id="ARBA00023163"/>
    </source>
</evidence>
<dbReference type="Proteomes" id="UP000694906">
    <property type="component" value="Unplaced"/>
</dbReference>
<evidence type="ECO:0000256" key="7">
    <source>
        <dbReference type="SAM" id="MobiDB-lite"/>
    </source>
</evidence>
<proteinExistence type="inferred from homology"/>
<reference evidence="10" key="1">
    <citation type="submission" date="2025-08" db="UniProtKB">
        <authorList>
            <consortium name="RefSeq"/>
        </authorList>
    </citation>
    <scope>IDENTIFICATION</scope>
</reference>
<evidence type="ECO:0000256" key="1">
    <source>
        <dbReference type="ARBA" id="ARBA00004123"/>
    </source>
</evidence>
<evidence type="ECO:0000313" key="10">
    <source>
        <dbReference type="RefSeq" id="XP_004837552.1"/>
    </source>
</evidence>
<dbReference type="RefSeq" id="XP_004837552.1">
    <property type="nucleotide sequence ID" value="XM_004837495.1"/>
</dbReference>
<evidence type="ECO:0000256" key="2">
    <source>
        <dbReference type="ARBA" id="ARBA00008469"/>
    </source>
</evidence>
<feature type="region of interest" description="Disordered" evidence="7">
    <location>
        <begin position="94"/>
        <end position="113"/>
    </location>
</feature>
<dbReference type="GeneID" id="101697775"/>
<protein>
    <submittedName>
        <fullName evidence="10">Sex comb on midleg-like protein 1</fullName>
    </submittedName>
</protein>
<comment type="subcellular location">
    <subcellularLocation>
        <location evidence="1">Nucleus</location>
    </subcellularLocation>
</comment>
<dbReference type="InterPro" id="IPR001660">
    <property type="entry name" value="SAM"/>
</dbReference>
<keyword evidence="4" id="KW-0805">Transcription regulation</keyword>
<gene>
    <name evidence="10" type="primary">LOC101697775</name>
</gene>
<evidence type="ECO:0000256" key="4">
    <source>
        <dbReference type="ARBA" id="ARBA00023015"/>
    </source>
</evidence>
<dbReference type="InterPro" id="IPR013761">
    <property type="entry name" value="SAM/pointed_sf"/>
</dbReference>
<evidence type="ECO:0000256" key="6">
    <source>
        <dbReference type="ARBA" id="ARBA00023242"/>
    </source>
</evidence>
<evidence type="ECO:0000259" key="8">
    <source>
        <dbReference type="SMART" id="SM00454"/>
    </source>
</evidence>
<dbReference type="Pfam" id="PF00536">
    <property type="entry name" value="SAM_1"/>
    <property type="match status" value="1"/>
</dbReference>
<dbReference type="KEGG" id="hgl:101697775"/>
<dbReference type="Gene3D" id="1.10.150.50">
    <property type="entry name" value="Transcription Factor, Ets-1"/>
    <property type="match status" value="1"/>
</dbReference>
<feature type="domain" description="SAM" evidence="8">
    <location>
        <begin position="246"/>
        <end position="315"/>
    </location>
</feature>
<evidence type="ECO:0000313" key="9">
    <source>
        <dbReference type="Proteomes" id="UP000694906"/>
    </source>
</evidence>
<dbReference type="SUPFAM" id="SSF47769">
    <property type="entry name" value="SAM/Pointed domain"/>
    <property type="match status" value="1"/>
</dbReference>
<keyword evidence="6" id="KW-0539">Nucleus</keyword>
<dbReference type="CDD" id="cd09578">
    <property type="entry name" value="SAM_Scm"/>
    <property type="match status" value="1"/>
</dbReference>
<sequence length="323" mass="36524">MCTTANKQEQFQLNIPHKEDLRQLLVVIGQCQVIYDAVQLLDKKCDAIDRKVSEIQCSQAKHDWDSPRQLTRQSSSDLERAEAEEMERIDRLTSFSHSKSYSPTSPVRRPEDNGEENMAFLDYEESQEIEQEPLQEEEPFYGGSPVPNQCCGSTHCTCVRYSDTPASPRYPGSNSMSPAEISTVSHSATLTQRYSGLKRNLDLSSCSGCPDSKHPRTSFQYSTDFATSSPIESKTDTVKQTFPENPFNWSVEDVIQFLNHTDPQISGPLTWLLRTQEIDGKALLLLNNDIIIKYMGLKQGPSLKLCHYIEKLKEKQGVFGNVD</sequence>
<comment type="similarity">
    <text evidence="2">Belongs to the SCM family.</text>
</comment>
<evidence type="ECO:0000256" key="3">
    <source>
        <dbReference type="ARBA" id="ARBA00022491"/>
    </source>
</evidence>
<name>A0AAX6NV48_HETGA</name>
<dbReference type="GO" id="GO:0042393">
    <property type="term" value="F:histone binding"/>
    <property type="evidence" value="ECO:0007669"/>
    <property type="project" value="TreeGrafter"/>
</dbReference>
<dbReference type="InterPro" id="IPR047531">
    <property type="entry name" value="SAM_Scm-like"/>
</dbReference>
<organism evidence="9 10">
    <name type="scientific">Heterocephalus glaber</name>
    <name type="common">Naked mole rat</name>
    <dbReference type="NCBI Taxonomy" id="10181"/>
    <lineage>
        <taxon>Eukaryota</taxon>
        <taxon>Metazoa</taxon>
        <taxon>Chordata</taxon>
        <taxon>Craniata</taxon>
        <taxon>Vertebrata</taxon>
        <taxon>Euteleostomi</taxon>
        <taxon>Mammalia</taxon>
        <taxon>Eutheria</taxon>
        <taxon>Euarchontoglires</taxon>
        <taxon>Glires</taxon>
        <taxon>Rodentia</taxon>
        <taxon>Hystricomorpha</taxon>
        <taxon>Bathyergidae</taxon>
        <taxon>Heterocephalus</taxon>
    </lineage>
</organism>
<keyword evidence="9" id="KW-1185">Reference proteome</keyword>
<dbReference type="PANTHER" id="PTHR12247:SF84">
    <property type="entry name" value="SEX COMB ON MIDLEG-LIKE PROTEIN 2"/>
    <property type="match status" value="1"/>
</dbReference>
<dbReference type="InterPro" id="IPR050548">
    <property type="entry name" value="PcG_chromatin_remod_factors"/>
</dbReference>
<dbReference type="SMART" id="SM00454">
    <property type="entry name" value="SAM"/>
    <property type="match status" value="1"/>
</dbReference>
<dbReference type="GO" id="GO:0005634">
    <property type="term" value="C:nucleus"/>
    <property type="evidence" value="ECO:0007669"/>
    <property type="project" value="UniProtKB-SubCell"/>
</dbReference>
<dbReference type="AlphaFoldDB" id="A0AAX6NV48"/>
<dbReference type="PANTHER" id="PTHR12247">
    <property type="entry name" value="POLYCOMB GROUP PROTEIN"/>
    <property type="match status" value="1"/>
</dbReference>
<keyword evidence="3" id="KW-0678">Repressor</keyword>
<accession>A0AAX6NV48</accession>
<dbReference type="GO" id="GO:0045892">
    <property type="term" value="P:negative regulation of DNA-templated transcription"/>
    <property type="evidence" value="ECO:0007669"/>
    <property type="project" value="TreeGrafter"/>
</dbReference>
<dbReference type="GO" id="GO:0003682">
    <property type="term" value="F:chromatin binding"/>
    <property type="evidence" value="ECO:0007669"/>
    <property type="project" value="TreeGrafter"/>
</dbReference>